<dbReference type="InterPro" id="IPR008972">
    <property type="entry name" value="Cupredoxin"/>
</dbReference>
<keyword evidence="7 9" id="KW-0186">Copper</keyword>
<dbReference type="PROSITE" id="PS00196">
    <property type="entry name" value="COPPER_BLUE"/>
    <property type="match status" value="1"/>
</dbReference>
<keyword evidence="5" id="KW-0574">Periplasm</keyword>
<evidence type="ECO:0000256" key="3">
    <source>
        <dbReference type="ARBA" id="ARBA00022448"/>
    </source>
</evidence>
<comment type="cofactor">
    <cofactor evidence="9">
        <name>Cu cation</name>
        <dbReference type="ChEBI" id="CHEBI:23378"/>
    </cofactor>
    <text evidence="9">Binds 1 copper ion per subunit.</text>
</comment>
<dbReference type="PRINTS" id="PR00155">
    <property type="entry name" value="AMICYANIN"/>
</dbReference>
<comment type="subcellular location">
    <subcellularLocation>
        <location evidence="1">Periplasm</location>
    </subcellularLocation>
</comment>
<dbReference type="CDD" id="cd04218">
    <property type="entry name" value="Pseudoazurin"/>
    <property type="match status" value="1"/>
</dbReference>
<name>A0A2U2J084_9SPHN</name>
<dbReference type="InterPro" id="IPR001235">
    <property type="entry name" value="Copper_blue_Plastocyanin"/>
</dbReference>
<dbReference type="InterPro" id="IPR002386">
    <property type="entry name" value="Amicyanin/Pseudoazurin"/>
</dbReference>
<dbReference type="InterPro" id="IPR012745">
    <property type="entry name" value="Pseudoazurin"/>
</dbReference>
<keyword evidence="3" id="KW-0813">Transport</keyword>
<gene>
    <name evidence="12" type="ORF">DF286_01840</name>
</gene>
<sequence>MRIPSLLVGAVAAVAMASPAMAADHVVKMLNKGKAGMMVFEPALVKVAPGDTVTFVPTDKSHNAESIAGMIPAGAQPFKGKMNQPIKVTFSKPGVYGYKCLPHYGMGMVGVVVVGDAGNLPAAQKVSHPGKAKQVFTGLLNKTKVQTAAR</sequence>
<dbReference type="PRINTS" id="PR00156">
    <property type="entry name" value="COPPERBLUE"/>
</dbReference>
<dbReference type="AlphaFoldDB" id="A0A2U2J084"/>
<evidence type="ECO:0000256" key="9">
    <source>
        <dbReference type="PIRSR" id="PIRSR602386-1"/>
    </source>
</evidence>
<evidence type="ECO:0000256" key="5">
    <source>
        <dbReference type="ARBA" id="ARBA00022764"/>
    </source>
</evidence>
<reference evidence="12 13" key="1">
    <citation type="submission" date="2018-05" db="EMBL/GenBank/DDBJ databases">
        <title>Genome of Sphingosinicella humi QZX222.</title>
        <authorList>
            <person name="Qiao Z."/>
            <person name="Wang G."/>
        </authorList>
    </citation>
    <scope>NUCLEOTIDE SEQUENCE [LARGE SCALE GENOMIC DNA]</scope>
    <source>
        <strain evidence="12 13">QZX222</strain>
    </source>
</reference>
<evidence type="ECO:0000259" key="11">
    <source>
        <dbReference type="Pfam" id="PF00127"/>
    </source>
</evidence>
<evidence type="ECO:0000256" key="8">
    <source>
        <dbReference type="NCBIfam" id="TIGR02375"/>
    </source>
</evidence>
<dbReference type="EMBL" id="QFFF01000001">
    <property type="protein sequence ID" value="PWG01750.1"/>
    <property type="molecule type" value="Genomic_DNA"/>
</dbReference>
<evidence type="ECO:0000256" key="4">
    <source>
        <dbReference type="ARBA" id="ARBA00022723"/>
    </source>
</evidence>
<evidence type="ECO:0000256" key="7">
    <source>
        <dbReference type="ARBA" id="ARBA00023008"/>
    </source>
</evidence>
<keyword evidence="13" id="KW-1185">Reference proteome</keyword>
<protein>
    <recommendedName>
        <fullName evidence="2 8">Pseudoazurin</fullName>
    </recommendedName>
</protein>
<feature type="signal peptide" evidence="10">
    <location>
        <begin position="1"/>
        <end position="22"/>
    </location>
</feature>
<dbReference type="OrthoDB" id="7510199at2"/>
<feature type="binding site" evidence="9">
    <location>
        <position position="100"/>
    </location>
    <ligand>
        <name>Cu cation</name>
        <dbReference type="ChEBI" id="CHEBI:23378"/>
    </ligand>
</feature>
<dbReference type="InterPro" id="IPR028871">
    <property type="entry name" value="BlueCu_1_BS"/>
</dbReference>
<dbReference type="NCBIfam" id="TIGR02375">
    <property type="entry name" value="pseudoazurin"/>
    <property type="match status" value="1"/>
</dbReference>
<evidence type="ECO:0000313" key="13">
    <source>
        <dbReference type="Proteomes" id="UP000245916"/>
    </source>
</evidence>
<feature type="binding site" evidence="9">
    <location>
        <position position="62"/>
    </location>
    <ligand>
        <name>Cu cation</name>
        <dbReference type="ChEBI" id="CHEBI:23378"/>
    </ligand>
</feature>
<keyword evidence="10" id="KW-0732">Signal</keyword>
<dbReference type="RefSeq" id="WP_109269889.1">
    <property type="nucleotide sequence ID" value="NZ_QFFF01000001.1"/>
</dbReference>
<dbReference type="GO" id="GO:0005507">
    <property type="term" value="F:copper ion binding"/>
    <property type="evidence" value="ECO:0007669"/>
    <property type="project" value="UniProtKB-UniRule"/>
</dbReference>
<feature type="binding site" evidence="9">
    <location>
        <position position="108"/>
    </location>
    <ligand>
        <name>Cu cation</name>
        <dbReference type="ChEBI" id="CHEBI:23378"/>
    </ligand>
</feature>
<keyword evidence="4 9" id="KW-0479">Metal-binding</keyword>
<feature type="domain" description="Blue (type 1) copper" evidence="11">
    <location>
        <begin position="28"/>
        <end position="114"/>
    </location>
</feature>
<organism evidence="12 13">
    <name type="scientific">Allosphingosinicella humi</name>
    <dbReference type="NCBI Taxonomy" id="2068657"/>
    <lineage>
        <taxon>Bacteria</taxon>
        <taxon>Pseudomonadati</taxon>
        <taxon>Pseudomonadota</taxon>
        <taxon>Alphaproteobacteria</taxon>
        <taxon>Sphingomonadales</taxon>
        <taxon>Sphingomonadaceae</taxon>
        <taxon>Allosphingosinicella</taxon>
    </lineage>
</organism>
<dbReference type="InterPro" id="IPR000923">
    <property type="entry name" value="BlueCu_1"/>
</dbReference>
<evidence type="ECO:0000256" key="10">
    <source>
        <dbReference type="SAM" id="SignalP"/>
    </source>
</evidence>
<dbReference type="GO" id="GO:0009055">
    <property type="term" value="F:electron transfer activity"/>
    <property type="evidence" value="ECO:0007669"/>
    <property type="project" value="InterPro"/>
</dbReference>
<dbReference type="Proteomes" id="UP000245916">
    <property type="component" value="Unassembled WGS sequence"/>
</dbReference>
<evidence type="ECO:0000256" key="6">
    <source>
        <dbReference type="ARBA" id="ARBA00022982"/>
    </source>
</evidence>
<proteinExistence type="predicted"/>
<feature type="binding site" evidence="9">
    <location>
        <position position="103"/>
    </location>
    <ligand>
        <name>Cu cation</name>
        <dbReference type="ChEBI" id="CHEBI:23378"/>
    </ligand>
</feature>
<feature type="chain" id="PRO_5015675746" description="Pseudoazurin" evidence="10">
    <location>
        <begin position="23"/>
        <end position="150"/>
    </location>
</feature>
<dbReference type="Gene3D" id="2.60.40.420">
    <property type="entry name" value="Cupredoxins - blue copper proteins"/>
    <property type="match status" value="1"/>
</dbReference>
<dbReference type="Pfam" id="PF00127">
    <property type="entry name" value="Copper-bind"/>
    <property type="match status" value="1"/>
</dbReference>
<keyword evidence="6" id="KW-0249">Electron transport</keyword>
<evidence type="ECO:0000256" key="1">
    <source>
        <dbReference type="ARBA" id="ARBA00004418"/>
    </source>
</evidence>
<comment type="caution">
    <text evidence="12">The sequence shown here is derived from an EMBL/GenBank/DDBJ whole genome shotgun (WGS) entry which is preliminary data.</text>
</comment>
<evidence type="ECO:0000256" key="2">
    <source>
        <dbReference type="ARBA" id="ARBA00016984"/>
    </source>
</evidence>
<accession>A0A2U2J084</accession>
<dbReference type="GO" id="GO:0042597">
    <property type="term" value="C:periplasmic space"/>
    <property type="evidence" value="ECO:0007669"/>
    <property type="project" value="UniProtKB-SubCell"/>
</dbReference>
<dbReference type="SUPFAM" id="SSF49503">
    <property type="entry name" value="Cupredoxins"/>
    <property type="match status" value="1"/>
</dbReference>
<evidence type="ECO:0000313" key="12">
    <source>
        <dbReference type="EMBL" id="PWG01750.1"/>
    </source>
</evidence>